<proteinExistence type="predicted"/>
<evidence type="ECO:0000313" key="2">
    <source>
        <dbReference type="EMBL" id="KAF9891337.1"/>
    </source>
</evidence>
<evidence type="ECO:0000313" key="3">
    <source>
        <dbReference type="Proteomes" id="UP001194746"/>
    </source>
</evidence>
<feature type="region of interest" description="Disordered" evidence="1">
    <location>
        <begin position="799"/>
        <end position="878"/>
    </location>
</feature>
<organism evidence="2 3">
    <name type="scientific">Aspergillus nanangensis</name>
    <dbReference type="NCBI Taxonomy" id="2582783"/>
    <lineage>
        <taxon>Eukaryota</taxon>
        <taxon>Fungi</taxon>
        <taxon>Dikarya</taxon>
        <taxon>Ascomycota</taxon>
        <taxon>Pezizomycotina</taxon>
        <taxon>Eurotiomycetes</taxon>
        <taxon>Eurotiomycetidae</taxon>
        <taxon>Eurotiales</taxon>
        <taxon>Aspergillaceae</taxon>
        <taxon>Aspergillus</taxon>
        <taxon>Aspergillus subgen. Circumdati</taxon>
    </lineage>
</organism>
<reference evidence="2" key="2">
    <citation type="submission" date="2020-02" db="EMBL/GenBank/DDBJ databases">
        <authorList>
            <person name="Gilchrist C.L.M."/>
            <person name="Chooi Y.-H."/>
        </authorList>
    </citation>
    <scope>NUCLEOTIDE SEQUENCE</scope>
    <source>
        <strain evidence="2">MST-FP2251</strain>
    </source>
</reference>
<feature type="region of interest" description="Disordered" evidence="1">
    <location>
        <begin position="32"/>
        <end position="62"/>
    </location>
</feature>
<feature type="region of interest" description="Disordered" evidence="1">
    <location>
        <begin position="1"/>
        <end position="20"/>
    </location>
</feature>
<sequence length="1041" mass="114190">MNILHSRAVGPSAPGSSEAGLAAKRNALTNLHTQNTSWQDKEDYLDNEDISPISDRSPPRPGTQWVKFFPELSSHFSLISPVSTATDSAPYSLNQVLATNKPRRFYSTDSAEYGTESSQYSNDIPDSASSCYSRRSSVTSVGSEPPGGAYKSPDAFSIISPAQAGVFDDSASMQRAPSCALGKAVSVTRAKDKPLPREPAIQLAPLLIRHSSQQQLHDAGEGLEDHIALASRLSSHHRRRGHQPTLSQAQEELENALAGITELQEPPERPLNILAAPLQISRGNMDMIPSRAPPPPPASVPHRHVRLPKKTHMPKLSIPFSLPVFNRKRNRIHIRSRSSPNILESPISQSPENLKLSEGDNGLDAVNHIRSPRPVSADGERESRSKTPHIETVPMSQSSRDVASIAENRVQGAVKSHFYEEKIFISSNKSRRTYPDYSRSEAEFAQCAPEMVYELDSGCAAPAIQSAPPVPVFGGTMPSGMPDGVVLAMFREVRSLDDLFHLATISKQFYGVFKTHELGLIKRTVFMMSPPAWELREMSPPWDSEWQILVDPDAPVPEYTPANYLQRYAQDIYTLAQLKSLILTRCGTFLRPETIRGLAGLDDARAVEVDDAFWRVWTFCRIFGSGKGREGDIVGQMDWLNGGFMALNSQRSISVSLTEPFGMNNVLFEPPVGFGQGNEGGLSQKQLYDMTEIWTCLSVLLQPIHGRCTHAREMGIFEGHNGVLESNPAKEESLLEEWTFYILSLGPSAVLNLGSICPADNGLATFQRAKLIGLTKWEQSESGISRSSFLKDAVSKAYTAREVPSPPRSSQNSGVSSHSSSSSVSDTTSRTSTDSNRSGVSLQGKRRRQAAYAEQLRNRRKQQPAPQPSQNTFADERPISHYGTIMNRLAGLPHEQPPLLPANSPTTLMTPPGIANFVIPEFRRRPPQPALPTPPVQPVQPVHAAVPIYRPQVLDPVDRALEMIVGELGFQEEDAKWALKVTDNGEGINPDAAVALLMKEQKRTSGRVSLLSGRSETSGRSSLVLSVIGSQESVSSGWRWA</sequence>
<protein>
    <recommendedName>
        <fullName evidence="4">F-box domain protein</fullName>
    </recommendedName>
</protein>
<evidence type="ECO:0008006" key="4">
    <source>
        <dbReference type="Google" id="ProtNLM"/>
    </source>
</evidence>
<dbReference type="EMBL" id="VCAU01000019">
    <property type="protein sequence ID" value="KAF9891337.1"/>
    <property type="molecule type" value="Genomic_DNA"/>
</dbReference>
<evidence type="ECO:0000256" key="1">
    <source>
        <dbReference type="SAM" id="MobiDB-lite"/>
    </source>
</evidence>
<comment type="caution">
    <text evidence="2">The sequence shown here is derived from an EMBL/GenBank/DDBJ whole genome shotgun (WGS) entry which is preliminary data.</text>
</comment>
<feature type="region of interest" description="Disordered" evidence="1">
    <location>
        <begin position="336"/>
        <end position="402"/>
    </location>
</feature>
<feature type="compositionally biased region" description="Polar residues" evidence="1">
    <location>
        <begin position="110"/>
        <end position="124"/>
    </location>
</feature>
<feature type="region of interest" description="Disordered" evidence="1">
    <location>
        <begin position="110"/>
        <end position="149"/>
    </location>
</feature>
<feature type="compositionally biased region" description="Basic and acidic residues" evidence="1">
    <location>
        <begin position="378"/>
        <end position="389"/>
    </location>
</feature>
<feature type="compositionally biased region" description="Low complexity" evidence="1">
    <location>
        <begin position="127"/>
        <end position="141"/>
    </location>
</feature>
<accession>A0AAD4CRX6</accession>
<dbReference type="Proteomes" id="UP001194746">
    <property type="component" value="Unassembled WGS sequence"/>
</dbReference>
<dbReference type="AlphaFoldDB" id="A0AAD4CRX6"/>
<feature type="compositionally biased region" description="Polar residues" evidence="1">
    <location>
        <begin position="337"/>
        <end position="352"/>
    </location>
</feature>
<gene>
    <name evidence="2" type="ORF">FE257_004192</name>
</gene>
<feature type="compositionally biased region" description="Low complexity" evidence="1">
    <location>
        <begin position="809"/>
        <end position="839"/>
    </location>
</feature>
<keyword evidence="3" id="KW-1185">Reference proteome</keyword>
<name>A0AAD4CRX6_ASPNN</name>
<reference evidence="2" key="1">
    <citation type="journal article" date="2019" name="Beilstein J. Org. Chem.">
        <title>Nanangenines: drimane sesquiterpenoids as the dominant metabolite cohort of a novel Australian fungus, Aspergillus nanangensis.</title>
        <authorList>
            <person name="Lacey H.J."/>
            <person name="Gilchrist C.L.M."/>
            <person name="Crombie A."/>
            <person name="Kalaitzis J.A."/>
            <person name="Vuong D."/>
            <person name="Rutledge P.J."/>
            <person name="Turner P."/>
            <person name="Pitt J.I."/>
            <person name="Lacey E."/>
            <person name="Chooi Y.H."/>
            <person name="Piggott A.M."/>
        </authorList>
    </citation>
    <scope>NUCLEOTIDE SEQUENCE</scope>
    <source>
        <strain evidence="2">MST-FP2251</strain>
    </source>
</reference>